<feature type="region of interest" description="Disordered" evidence="1">
    <location>
        <begin position="29"/>
        <end position="66"/>
    </location>
</feature>
<feature type="compositionally biased region" description="Basic and acidic residues" evidence="1">
    <location>
        <begin position="34"/>
        <end position="49"/>
    </location>
</feature>
<reference evidence="2 3" key="1">
    <citation type="submission" date="2019-05" db="EMBL/GenBank/DDBJ databases">
        <title>Another draft genome of Portunus trituberculatus and its Hox gene families provides insights of decapod evolution.</title>
        <authorList>
            <person name="Jeong J.-H."/>
            <person name="Song I."/>
            <person name="Kim S."/>
            <person name="Choi T."/>
            <person name="Kim D."/>
            <person name="Ryu S."/>
            <person name="Kim W."/>
        </authorList>
    </citation>
    <scope>NUCLEOTIDE SEQUENCE [LARGE SCALE GENOMIC DNA]</scope>
    <source>
        <tissue evidence="2">Muscle</tissue>
    </source>
</reference>
<accession>A0A5B7EHR7</accession>
<dbReference type="AlphaFoldDB" id="A0A5B7EHR7"/>
<dbReference type="Proteomes" id="UP000324222">
    <property type="component" value="Unassembled WGS sequence"/>
</dbReference>
<evidence type="ECO:0000313" key="2">
    <source>
        <dbReference type="EMBL" id="MPC32968.1"/>
    </source>
</evidence>
<dbReference type="EMBL" id="VSRR010002733">
    <property type="protein sequence ID" value="MPC32968.1"/>
    <property type="molecule type" value="Genomic_DNA"/>
</dbReference>
<gene>
    <name evidence="2" type="ORF">E2C01_026307</name>
</gene>
<name>A0A5B7EHR7_PORTR</name>
<feature type="compositionally biased region" description="Acidic residues" evidence="1">
    <location>
        <begin position="50"/>
        <end position="63"/>
    </location>
</feature>
<sequence length="142" mass="16165">MGRGIAPSDPLMVDNSRLRQVGALPISSLISPSRPERDRGTDAEVLLKEEGEEEEEEQVEEEEGSRITRYIRCEGTTEGTGVWRKDEVDRVTGYRTERRVVGWEAVNRERAGTELVEMWRRLLILMVTGGLLCSEARIWSEC</sequence>
<comment type="caution">
    <text evidence="2">The sequence shown here is derived from an EMBL/GenBank/DDBJ whole genome shotgun (WGS) entry which is preliminary data.</text>
</comment>
<protein>
    <submittedName>
        <fullName evidence="2">Uncharacterized protein</fullName>
    </submittedName>
</protein>
<keyword evidence="3" id="KW-1185">Reference proteome</keyword>
<proteinExistence type="predicted"/>
<organism evidence="2 3">
    <name type="scientific">Portunus trituberculatus</name>
    <name type="common">Swimming crab</name>
    <name type="synonym">Neptunus trituberculatus</name>
    <dbReference type="NCBI Taxonomy" id="210409"/>
    <lineage>
        <taxon>Eukaryota</taxon>
        <taxon>Metazoa</taxon>
        <taxon>Ecdysozoa</taxon>
        <taxon>Arthropoda</taxon>
        <taxon>Crustacea</taxon>
        <taxon>Multicrustacea</taxon>
        <taxon>Malacostraca</taxon>
        <taxon>Eumalacostraca</taxon>
        <taxon>Eucarida</taxon>
        <taxon>Decapoda</taxon>
        <taxon>Pleocyemata</taxon>
        <taxon>Brachyura</taxon>
        <taxon>Eubrachyura</taxon>
        <taxon>Portunoidea</taxon>
        <taxon>Portunidae</taxon>
        <taxon>Portuninae</taxon>
        <taxon>Portunus</taxon>
    </lineage>
</organism>
<evidence type="ECO:0000256" key="1">
    <source>
        <dbReference type="SAM" id="MobiDB-lite"/>
    </source>
</evidence>
<evidence type="ECO:0000313" key="3">
    <source>
        <dbReference type="Proteomes" id="UP000324222"/>
    </source>
</evidence>